<dbReference type="AlphaFoldDB" id="A0ABD3QX98"/>
<dbReference type="EMBL" id="JALLPJ020000016">
    <property type="protein sequence ID" value="KAL3804985.1"/>
    <property type="molecule type" value="Genomic_DNA"/>
</dbReference>
<evidence type="ECO:0000256" key="1">
    <source>
        <dbReference type="SAM" id="MobiDB-lite"/>
    </source>
</evidence>
<keyword evidence="3" id="KW-1185">Reference proteome</keyword>
<evidence type="ECO:0000313" key="2">
    <source>
        <dbReference type="EMBL" id="KAL3804985.1"/>
    </source>
</evidence>
<feature type="compositionally biased region" description="Basic residues" evidence="1">
    <location>
        <begin position="9"/>
        <end position="20"/>
    </location>
</feature>
<reference evidence="2 3" key="1">
    <citation type="submission" date="2024-10" db="EMBL/GenBank/DDBJ databases">
        <title>Updated reference genomes for cyclostephanoid diatoms.</title>
        <authorList>
            <person name="Roberts W.R."/>
            <person name="Alverson A.J."/>
        </authorList>
    </citation>
    <scope>NUCLEOTIDE SEQUENCE [LARGE SCALE GENOMIC DNA]</scope>
    <source>
        <strain evidence="2 3">AJA010-31</strain>
    </source>
</reference>
<organism evidence="2 3">
    <name type="scientific">Cyclotella atomus</name>
    <dbReference type="NCBI Taxonomy" id="382360"/>
    <lineage>
        <taxon>Eukaryota</taxon>
        <taxon>Sar</taxon>
        <taxon>Stramenopiles</taxon>
        <taxon>Ochrophyta</taxon>
        <taxon>Bacillariophyta</taxon>
        <taxon>Coscinodiscophyceae</taxon>
        <taxon>Thalassiosirophycidae</taxon>
        <taxon>Stephanodiscales</taxon>
        <taxon>Stephanodiscaceae</taxon>
        <taxon>Cyclotella</taxon>
    </lineage>
</organism>
<dbReference type="Proteomes" id="UP001530400">
    <property type="component" value="Unassembled WGS sequence"/>
</dbReference>
<name>A0ABD3QX98_9STRA</name>
<feature type="compositionally biased region" description="Polar residues" evidence="1">
    <location>
        <begin position="49"/>
        <end position="62"/>
    </location>
</feature>
<evidence type="ECO:0000313" key="3">
    <source>
        <dbReference type="Proteomes" id="UP001530400"/>
    </source>
</evidence>
<protein>
    <submittedName>
        <fullName evidence="2">Uncharacterized protein</fullName>
    </submittedName>
</protein>
<feature type="compositionally biased region" description="Acidic residues" evidence="1">
    <location>
        <begin position="210"/>
        <end position="223"/>
    </location>
</feature>
<feature type="compositionally biased region" description="Basic and acidic residues" evidence="1">
    <location>
        <begin position="556"/>
        <end position="566"/>
    </location>
</feature>
<feature type="compositionally biased region" description="Basic and acidic residues" evidence="1">
    <location>
        <begin position="39"/>
        <end position="48"/>
    </location>
</feature>
<feature type="region of interest" description="Disordered" evidence="1">
    <location>
        <begin position="209"/>
        <end position="228"/>
    </location>
</feature>
<feature type="region of interest" description="Disordered" evidence="1">
    <location>
        <begin position="1"/>
        <end position="62"/>
    </location>
</feature>
<feature type="region of interest" description="Disordered" evidence="1">
    <location>
        <begin position="553"/>
        <end position="624"/>
    </location>
</feature>
<gene>
    <name evidence="2" type="ORF">ACHAWO_001843</name>
</gene>
<feature type="compositionally biased region" description="Basic and acidic residues" evidence="1">
    <location>
        <begin position="602"/>
        <end position="613"/>
    </location>
</feature>
<accession>A0ABD3QX98</accession>
<proteinExistence type="predicted"/>
<sequence length="843" mass="93362">MNNIISAKERKRQIRERRRSLQNQSSAAANGAAIDGDTSNERLSKAQKLENNSGDNWDQTNGSYSRASTAYLSCEGTRDATVQFESKPNEDFVDATSSRSLFSAVMSRSSATPDEKPEGTCNGNGMTLLGKVMQSTNSSTVNDNSYNTEKGRQINNVTFSASTPIKSPSRRAVFDRANSPGRSPGGYGIMQALDGVSDFTQTFYNMKDEGDQEEDKGDQEEDEKQSQEEYHVAKIVTRVVPLHLTNEHTMQQDNANSFDAIIEETKMANSASMNTTFYQEPVGISLMDWSLKKRVRILSSSPGSLPETVTSSFSRDRKKWPPSDDGLVQQLAIHNIANTSFRSNLFEESYGKQPSLEEMALAKWLAATMYYQHPAVHPLPASVLLENNNSDKKSDKINTPSLSVFNNQTTYQRVRLQGIGSMGGLGTSDKLQKSTLEMNAAKSIQSDLVASFPRLLDKRICEWQDAFRSMYSCWRSKMLMIERHYSTGDRYKRPSADEVSRCCFYSIAPGQIILFRVSLTTDDKLLPIISFSSTTAKLRAKIKSMGAKLKVLRPNRASDESRKAEQEFTEDMVENLQPQSLPESQGEAADLRALREANYSSKDNRPTEVEVTQKKKAQGGGHASSVPPLYVSGEDECAIVFELLLNTCGLTVSGHFGCWQFLQNDVPLLLCRSIGPCLNTVPKSLSISARRDNVYWNQLNGQEGQNESNSESVMEIYGPILPCSLRDMMCATINWVTLDEKLDEYSAFDAPTQPMNSKGNGSDSKAESRQVSMFLQAHEGEYPVALPMSTGTASSYSFNGSILPISNESNDGWSECSAGEGLNSLVWNAARATELSYNTFYST</sequence>
<feature type="compositionally biased region" description="Low complexity" evidence="1">
    <location>
        <begin position="22"/>
        <end position="37"/>
    </location>
</feature>
<comment type="caution">
    <text evidence="2">The sequence shown here is derived from an EMBL/GenBank/DDBJ whole genome shotgun (WGS) entry which is preliminary data.</text>
</comment>